<feature type="binding site" evidence="4 6">
    <location>
        <position position="122"/>
    </location>
    <ligand>
        <name>substrate</name>
    </ligand>
</feature>
<evidence type="ECO:0000256" key="6">
    <source>
        <dbReference type="PIRSR" id="PIRSR001430-2"/>
    </source>
</evidence>
<comment type="caution">
    <text evidence="9">The sequence shown here is derived from an EMBL/GenBank/DDBJ whole genome shotgun (WGS) entry which is preliminary data.</text>
</comment>
<dbReference type="InterPro" id="IPR020097">
    <property type="entry name" value="PsdUridine_synth_TruA_a/b_dom"/>
</dbReference>
<sequence>MRVRNPDLTTGSRQSVAARVAWDGSSFHGYQRQPNAFTVQEALETALHACVGTRVAVAAAGRTDAGVHATGQVIGAHVSWRHSLWDLARAWNSHLPGSVAILDVHRVPEDFHPRFDALTRTYEYHVLSHRLPTAPRRWPLQRGACWYVPVPLDLRGMNQAASLLTGTRDFGFLGAAPDGGHTVRTVLKACWERNPAVRGNEELQALRFTVTANAFLFRMVRRMVALTVKVGRRQLTLADLRSFRDSVGGVTPGPAPANGLVLSRVTYATPISDMWKAGKT</sequence>
<comment type="catalytic activity">
    <reaction evidence="4 7">
        <text>uridine(38/39/40) in tRNA = pseudouridine(38/39/40) in tRNA</text>
        <dbReference type="Rhea" id="RHEA:22376"/>
        <dbReference type="Rhea" id="RHEA-COMP:10085"/>
        <dbReference type="Rhea" id="RHEA-COMP:10087"/>
        <dbReference type="ChEBI" id="CHEBI:65314"/>
        <dbReference type="ChEBI" id="CHEBI:65315"/>
        <dbReference type="EC" id="5.4.99.12"/>
    </reaction>
</comment>
<evidence type="ECO:0000256" key="1">
    <source>
        <dbReference type="ARBA" id="ARBA00009375"/>
    </source>
</evidence>
<feature type="domain" description="Pseudouridine synthase I TruA alpha/beta" evidence="8">
    <location>
        <begin position="160"/>
        <end position="267"/>
    </location>
</feature>
<dbReference type="InterPro" id="IPR001406">
    <property type="entry name" value="PsdUridine_synth_TruA"/>
</dbReference>
<dbReference type="Gene3D" id="3.30.70.660">
    <property type="entry name" value="Pseudouridine synthase I, catalytic domain, C-terminal subdomain"/>
    <property type="match status" value="1"/>
</dbReference>
<dbReference type="EC" id="5.4.99.12" evidence="4"/>
<dbReference type="InterPro" id="IPR020094">
    <property type="entry name" value="TruA/RsuA/RluB/E/F_N"/>
</dbReference>
<dbReference type="SUPFAM" id="SSF55120">
    <property type="entry name" value="Pseudouridine synthase"/>
    <property type="match status" value="1"/>
</dbReference>
<dbReference type="EMBL" id="VXPY01000087">
    <property type="protein sequence ID" value="MYD91128.1"/>
    <property type="molecule type" value="Genomic_DNA"/>
</dbReference>
<gene>
    <name evidence="4 9" type="primary">truA</name>
    <name evidence="9" type="ORF">F4Y08_12460</name>
</gene>
<evidence type="ECO:0000256" key="4">
    <source>
        <dbReference type="HAMAP-Rule" id="MF_00171"/>
    </source>
</evidence>
<evidence type="ECO:0000256" key="2">
    <source>
        <dbReference type="ARBA" id="ARBA00022694"/>
    </source>
</evidence>
<dbReference type="GO" id="GO:0160147">
    <property type="term" value="F:tRNA pseudouridine(38-40) synthase activity"/>
    <property type="evidence" value="ECO:0007669"/>
    <property type="project" value="UniProtKB-EC"/>
</dbReference>
<evidence type="ECO:0000256" key="7">
    <source>
        <dbReference type="RuleBase" id="RU003792"/>
    </source>
</evidence>
<dbReference type="InterPro" id="IPR020103">
    <property type="entry name" value="PsdUridine_synth_cat_dom_sf"/>
</dbReference>
<evidence type="ECO:0000256" key="5">
    <source>
        <dbReference type="PIRSR" id="PIRSR001430-1"/>
    </source>
</evidence>
<accession>A0A6B1DV63</accession>
<dbReference type="AlphaFoldDB" id="A0A6B1DV63"/>
<dbReference type="NCBIfam" id="TIGR00071">
    <property type="entry name" value="hisT_truA"/>
    <property type="match status" value="1"/>
</dbReference>
<dbReference type="CDD" id="cd02570">
    <property type="entry name" value="PseudoU_synth_EcTruA"/>
    <property type="match status" value="1"/>
</dbReference>
<dbReference type="Gene3D" id="3.30.70.580">
    <property type="entry name" value="Pseudouridine synthase I, catalytic domain, N-terminal subdomain"/>
    <property type="match status" value="1"/>
</dbReference>
<protein>
    <recommendedName>
        <fullName evidence="4">tRNA pseudouridine synthase A</fullName>
        <ecNumber evidence="4">5.4.99.12</ecNumber>
    </recommendedName>
    <alternativeName>
        <fullName evidence="4">tRNA pseudouridine(38-40) synthase</fullName>
    </alternativeName>
    <alternativeName>
        <fullName evidence="4">tRNA pseudouridylate synthase I</fullName>
    </alternativeName>
    <alternativeName>
        <fullName evidence="4">tRNA-uridine isomerase I</fullName>
    </alternativeName>
</protein>
<dbReference type="HAMAP" id="MF_00171">
    <property type="entry name" value="TruA"/>
    <property type="match status" value="1"/>
</dbReference>
<keyword evidence="2 4" id="KW-0819">tRNA processing</keyword>
<comment type="caution">
    <text evidence="4">Lacks conserved residue(s) required for the propagation of feature annotation.</text>
</comment>
<organism evidence="9">
    <name type="scientific">Caldilineaceae bacterium SB0662_bin_9</name>
    <dbReference type="NCBI Taxonomy" id="2605258"/>
    <lineage>
        <taxon>Bacteria</taxon>
        <taxon>Bacillati</taxon>
        <taxon>Chloroflexota</taxon>
        <taxon>Caldilineae</taxon>
        <taxon>Caldilineales</taxon>
        <taxon>Caldilineaceae</taxon>
    </lineage>
</organism>
<dbReference type="GO" id="GO:0003723">
    <property type="term" value="F:RNA binding"/>
    <property type="evidence" value="ECO:0007669"/>
    <property type="project" value="InterPro"/>
</dbReference>
<dbReference type="PIRSF" id="PIRSF001430">
    <property type="entry name" value="tRNA_psdUrid_synth"/>
    <property type="match status" value="1"/>
</dbReference>
<evidence type="ECO:0000313" key="9">
    <source>
        <dbReference type="EMBL" id="MYD91128.1"/>
    </source>
</evidence>
<comment type="subunit">
    <text evidence="4">Homodimer.</text>
</comment>
<comment type="similarity">
    <text evidence="1 4 7">Belongs to the tRNA pseudouridine synthase TruA family.</text>
</comment>
<dbReference type="Pfam" id="PF01416">
    <property type="entry name" value="PseudoU_synth_1"/>
    <property type="match status" value="2"/>
</dbReference>
<evidence type="ECO:0000259" key="8">
    <source>
        <dbReference type="Pfam" id="PF01416"/>
    </source>
</evidence>
<keyword evidence="3 4" id="KW-0413">Isomerase</keyword>
<reference evidence="9" key="1">
    <citation type="submission" date="2019-09" db="EMBL/GenBank/DDBJ databases">
        <title>Characterisation of the sponge microbiome using genome-centric metagenomics.</title>
        <authorList>
            <person name="Engelberts J.P."/>
            <person name="Robbins S.J."/>
            <person name="De Goeij J.M."/>
            <person name="Aranda M."/>
            <person name="Bell S.C."/>
            <person name="Webster N.S."/>
        </authorList>
    </citation>
    <scope>NUCLEOTIDE SEQUENCE</scope>
    <source>
        <strain evidence="9">SB0662_bin_9</strain>
    </source>
</reference>
<feature type="active site" description="Nucleophile" evidence="4 5">
    <location>
        <position position="64"/>
    </location>
</feature>
<proteinExistence type="inferred from homology"/>
<dbReference type="InterPro" id="IPR020095">
    <property type="entry name" value="PsdUridine_synth_TruA_C"/>
</dbReference>
<comment type="function">
    <text evidence="4">Formation of pseudouridine at positions 38, 39 and 40 in the anticodon stem and loop of transfer RNAs.</text>
</comment>
<dbReference type="GO" id="GO:0031119">
    <property type="term" value="P:tRNA pseudouridine synthesis"/>
    <property type="evidence" value="ECO:0007669"/>
    <property type="project" value="UniProtKB-UniRule"/>
</dbReference>
<dbReference type="PANTHER" id="PTHR11142:SF0">
    <property type="entry name" value="TRNA PSEUDOURIDINE SYNTHASE-LIKE 1"/>
    <property type="match status" value="1"/>
</dbReference>
<dbReference type="FunFam" id="3.30.70.580:FF:000001">
    <property type="entry name" value="tRNA pseudouridine synthase A"/>
    <property type="match status" value="1"/>
</dbReference>
<evidence type="ECO:0000256" key="3">
    <source>
        <dbReference type="ARBA" id="ARBA00023235"/>
    </source>
</evidence>
<feature type="domain" description="Pseudouridine synthase I TruA alpha/beta" evidence="8">
    <location>
        <begin position="21"/>
        <end position="116"/>
    </location>
</feature>
<dbReference type="PANTHER" id="PTHR11142">
    <property type="entry name" value="PSEUDOURIDYLATE SYNTHASE"/>
    <property type="match status" value="1"/>
</dbReference>
<name>A0A6B1DV63_9CHLR</name>